<dbReference type="RefSeq" id="WP_170212888.1">
    <property type="nucleotide sequence ID" value="NZ_BONH01000007.1"/>
</dbReference>
<dbReference type="PANTHER" id="PTHR33823">
    <property type="entry name" value="RNA POLYMERASE-BINDING TRANSCRIPTION FACTOR DKSA-RELATED"/>
    <property type="match status" value="1"/>
</dbReference>
<dbReference type="PANTHER" id="PTHR33823:SF4">
    <property type="entry name" value="GENERAL STRESS PROTEIN 16O"/>
    <property type="match status" value="1"/>
</dbReference>
<feature type="zinc finger region" description="dksA C4-type" evidence="4">
    <location>
        <begin position="91"/>
        <end position="115"/>
    </location>
</feature>
<gene>
    <name evidence="6" type="ORF">Cci01nite_20860</name>
</gene>
<dbReference type="AlphaFoldDB" id="A0A8J3K5S7"/>
<dbReference type="EMBL" id="BONH01000007">
    <property type="protein sequence ID" value="GIF96992.1"/>
    <property type="molecule type" value="Genomic_DNA"/>
</dbReference>
<evidence type="ECO:0000256" key="3">
    <source>
        <dbReference type="ARBA" id="ARBA00022833"/>
    </source>
</evidence>
<keyword evidence="7" id="KW-1185">Reference proteome</keyword>
<evidence type="ECO:0000313" key="7">
    <source>
        <dbReference type="Proteomes" id="UP000659904"/>
    </source>
</evidence>
<sequence length="123" mass="13294">MTAVAEDLDMASIGRLLRRRHDEAAEQVSRLQAQTASMLGSHDAGSGDAADVGTVALETAEQAMVTMALQEQLVRLQAALGRLEAGTLGVCERCCEQVPLTRLQVMPWATHCVPCQSVVDRYR</sequence>
<organism evidence="6 7">
    <name type="scientific">Catellatospora citrea</name>
    <dbReference type="NCBI Taxonomy" id="53366"/>
    <lineage>
        <taxon>Bacteria</taxon>
        <taxon>Bacillati</taxon>
        <taxon>Actinomycetota</taxon>
        <taxon>Actinomycetes</taxon>
        <taxon>Micromonosporales</taxon>
        <taxon>Micromonosporaceae</taxon>
        <taxon>Catellatospora</taxon>
    </lineage>
</organism>
<evidence type="ECO:0000313" key="6">
    <source>
        <dbReference type="EMBL" id="GIF96992.1"/>
    </source>
</evidence>
<proteinExistence type="predicted"/>
<keyword evidence="3" id="KW-0862">Zinc</keyword>
<dbReference type="SUPFAM" id="SSF57716">
    <property type="entry name" value="Glucocorticoid receptor-like (DNA-binding domain)"/>
    <property type="match status" value="1"/>
</dbReference>
<accession>A0A8J3K5S7</accession>
<protein>
    <recommendedName>
        <fullName evidence="5">Zinc finger DksA/TraR C4-type domain-containing protein</fullName>
    </recommendedName>
</protein>
<dbReference type="Proteomes" id="UP000659904">
    <property type="component" value="Unassembled WGS sequence"/>
</dbReference>
<dbReference type="InterPro" id="IPR000962">
    <property type="entry name" value="Znf_DskA_TraR"/>
</dbReference>
<name>A0A8J3K5S7_9ACTN</name>
<evidence type="ECO:0000256" key="2">
    <source>
        <dbReference type="ARBA" id="ARBA00022771"/>
    </source>
</evidence>
<comment type="caution">
    <text evidence="6">The sequence shown here is derived from an EMBL/GenBank/DDBJ whole genome shotgun (WGS) entry which is preliminary data.</text>
</comment>
<keyword evidence="1" id="KW-0479">Metal-binding</keyword>
<dbReference type="Pfam" id="PF01258">
    <property type="entry name" value="zf-dskA_traR"/>
    <property type="match status" value="1"/>
</dbReference>
<dbReference type="GO" id="GO:0008270">
    <property type="term" value="F:zinc ion binding"/>
    <property type="evidence" value="ECO:0007669"/>
    <property type="project" value="UniProtKB-KW"/>
</dbReference>
<evidence type="ECO:0000256" key="4">
    <source>
        <dbReference type="PROSITE-ProRule" id="PRU00510"/>
    </source>
</evidence>
<keyword evidence="2" id="KW-0863">Zinc-finger</keyword>
<reference evidence="6 7" key="1">
    <citation type="submission" date="2021-01" db="EMBL/GenBank/DDBJ databases">
        <title>Whole genome shotgun sequence of Catellatospora citrea NBRC 14495.</title>
        <authorList>
            <person name="Komaki H."/>
            <person name="Tamura T."/>
        </authorList>
    </citation>
    <scope>NUCLEOTIDE SEQUENCE [LARGE SCALE GENOMIC DNA]</scope>
    <source>
        <strain evidence="6 7">NBRC 14495</strain>
    </source>
</reference>
<dbReference type="PROSITE" id="PS51128">
    <property type="entry name" value="ZF_DKSA_2"/>
    <property type="match status" value="1"/>
</dbReference>
<evidence type="ECO:0000256" key="1">
    <source>
        <dbReference type="ARBA" id="ARBA00022723"/>
    </source>
</evidence>
<dbReference type="Gene3D" id="1.20.120.910">
    <property type="entry name" value="DksA, coiled-coil domain"/>
    <property type="match status" value="1"/>
</dbReference>
<evidence type="ECO:0000259" key="5">
    <source>
        <dbReference type="Pfam" id="PF01258"/>
    </source>
</evidence>
<feature type="domain" description="Zinc finger DksA/TraR C4-type" evidence="5">
    <location>
        <begin position="86"/>
        <end position="119"/>
    </location>
</feature>